<evidence type="ECO:0000313" key="5">
    <source>
        <dbReference type="Proteomes" id="UP000236728"/>
    </source>
</evidence>
<dbReference type="InterPro" id="IPR036271">
    <property type="entry name" value="Tet_transcr_reg_TetR-rel_C_sf"/>
</dbReference>
<dbReference type="PROSITE" id="PS50977">
    <property type="entry name" value="HTH_TETR_2"/>
    <property type="match status" value="1"/>
</dbReference>
<dbReference type="PRINTS" id="PR00455">
    <property type="entry name" value="HTHTETR"/>
</dbReference>
<dbReference type="InterPro" id="IPR009057">
    <property type="entry name" value="Homeodomain-like_sf"/>
</dbReference>
<evidence type="ECO:0000259" key="3">
    <source>
        <dbReference type="PROSITE" id="PS50977"/>
    </source>
</evidence>
<dbReference type="InterPro" id="IPR039536">
    <property type="entry name" value="TetR_C_Proteobacteria"/>
</dbReference>
<dbReference type="InterPro" id="IPR050109">
    <property type="entry name" value="HTH-type_TetR-like_transc_reg"/>
</dbReference>
<dbReference type="InterPro" id="IPR001647">
    <property type="entry name" value="HTH_TetR"/>
</dbReference>
<evidence type="ECO:0000256" key="1">
    <source>
        <dbReference type="ARBA" id="ARBA00023125"/>
    </source>
</evidence>
<dbReference type="EMBL" id="FNVA01000001">
    <property type="protein sequence ID" value="SEF65406.1"/>
    <property type="molecule type" value="Genomic_DNA"/>
</dbReference>
<accession>A0A1H5TRL2</accession>
<evidence type="ECO:0000256" key="2">
    <source>
        <dbReference type="PROSITE-ProRule" id="PRU00335"/>
    </source>
</evidence>
<protein>
    <submittedName>
        <fullName evidence="4">Transcriptional regulator, TetR family</fullName>
    </submittedName>
</protein>
<feature type="DNA-binding region" description="H-T-H motif" evidence="2">
    <location>
        <begin position="36"/>
        <end position="55"/>
    </location>
</feature>
<dbReference type="Proteomes" id="UP000236728">
    <property type="component" value="Unassembled WGS sequence"/>
</dbReference>
<dbReference type="GO" id="GO:0000976">
    <property type="term" value="F:transcription cis-regulatory region binding"/>
    <property type="evidence" value="ECO:0007669"/>
    <property type="project" value="TreeGrafter"/>
</dbReference>
<proteinExistence type="predicted"/>
<dbReference type="Pfam" id="PF14246">
    <property type="entry name" value="TetR_C_7"/>
    <property type="match status" value="1"/>
</dbReference>
<dbReference type="PANTHER" id="PTHR30055:SF146">
    <property type="entry name" value="HTH-TYPE TRANSCRIPTIONAL DUAL REGULATOR CECR"/>
    <property type="match status" value="1"/>
</dbReference>
<reference evidence="4 5" key="1">
    <citation type="submission" date="2016-10" db="EMBL/GenBank/DDBJ databases">
        <authorList>
            <person name="de Groot N.N."/>
        </authorList>
    </citation>
    <scope>NUCLEOTIDE SEQUENCE [LARGE SCALE GENOMIC DNA]</scope>
    <source>
        <strain evidence="4 5">DSM 22489</strain>
    </source>
</reference>
<sequence>MAAMPKKEVSDKPEAFGRILDAATELFLEAGYESTGTSVIASRAKVSKRELYTHFGDKRAVLHAAITRLQEEIATEMRAEWSVEGDMSTVLLHAGATIHRHVSSRRFRQLFRIVAAESFHDPAMAKQFYKLGPGSGRIDTSRYLAKQMKANFLREEDPLRAADVFLDLIIGARTMTASALGISESAPAKKHIEQAVGLFLRCYAPEPAAKKRRGHA</sequence>
<feature type="domain" description="HTH tetR-type" evidence="3">
    <location>
        <begin position="13"/>
        <end position="73"/>
    </location>
</feature>
<keyword evidence="1 2" id="KW-0238">DNA-binding</keyword>
<dbReference type="AlphaFoldDB" id="A0A1H5TRL2"/>
<keyword evidence="5" id="KW-1185">Reference proteome</keyword>
<gene>
    <name evidence="4" type="ORF">SAMN05421819_0712</name>
</gene>
<dbReference type="SUPFAM" id="SSF48498">
    <property type="entry name" value="Tetracyclin repressor-like, C-terminal domain"/>
    <property type="match status" value="1"/>
</dbReference>
<dbReference type="GO" id="GO:0003700">
    <property type="term" value="F:DNA-binding transcription factor activity"/>
    <property type="evidence" value="ECO:0007669"/>
    <property type="project" value="TreeGrafter"/>
</dbReference>
<evidence type="ECO:0000313" key="4">
    <source>
        <dbReference type="EMBL" id="SEF65406.1"/>
    </source>
</evidence>
<dbReference type="PANTHER" id="PTHR30055">
    <property type="entry name" value="HTH-TYPE TRANSCRIPTIONAL REGULATOR RUTR"/>
    <property type="match status" value="1"/>
</dbReference>
<dbReference type="SUPFAM" id="SSF46689">
    <property type="entry name" value="Homeodomain-like"/>
    <property type="match status" value="1"/>
</dbReference>
<dbReference type="Pfam" id="PF00440">
    <property type="entry name" value="TetR_N"/>
    <property type="match status" value="1"/>
</dbReference>
<dbReference type="Gene3D" id="1.10.357.10">
    <property type="entry name" value="Tetracycline Repressor, domain 2"/>
    <property type="match status" value="1"/>
</dbReference>
<name>A0A1H5TRL2_9BACT</name>
<organism evidence="4 5">
    <name type="scientific">Bryocella elongata</name>
    <dbReference type="NCBI Taxonomy" id="863522"/>
    <lineage>
        <taxon>Bacteria</taxon>
        <taxon>Pseudomonadati</taxon>
        <taxon>Acidobacteriota</taxon>
        <taxon>Terriglobia</taxon>
        <taxon>Terriglobales</taxon>
        <taxon>Acidobacteriaceae</taxon>
        <taxon>Bryocella</taxon>
    </lineage>
</organism>